<evidence type="ECO:0000313" key="1">
    <source>
        <dbReference type="EMBL" id="KKK85181.1"/>
    </source>
</evidence>
<dbReference type="AlphaFoldDB" id="A0A0F9BLA2"/>
<accession>A0A0F9BLA2</accession>
<comment type="caution">
    <text evidence="1">The sequence shown here is derived from an EMBL/GenBank/DDBJ whole genome shotgun (WGS) entry which is preliminary data.</text>
</comment>
<name>A0A0F9BLA2_9ZZZZ</name>
<organism evidence="1">
    <name type="scientific">marine sediment metagenome</name>
    <dbReference type="NCBI Taxonomy" id="412755"/>
    <lineage>
        <taxon>unclassified sequences</taxon>
        <taxon>metagenomes</taxon>
        <taxon>ecological metagenomes</taxon>
    </lineage>
</organism>
<reference evidence="1" key="1">
    <citation type="journal article" date="2015" name="Nature">
        <title>Complex archaea that bridge the gap between prokaryotes and eukaryotes.</title>
        <authorList>
            <person name="Spang A."/>
            <person name="Saw J.H."/>
            <person name="Jorgensen S.L."/>
            <person name="Zaremba-Niedzwiedzka K."/>
            <person name="Martijn J."/>
            <person name="Lind A.E."/>
            <person name="van Eijk R."/>
            <person name="Schleper C."/>
            <person name="Guy L."/>
            <person name="Ettema T.J."/>
        </authorList>
    </citation>
    <scope>NUCLEOTIDE SEQUENCE</scope>
</reference>
<protein>
    <submittedName>
        <fullName evidence="1">Uncharacterized protein</fullName>
    </submittedName>
</protein>
<dbReference type="EMBL" id="LAZR01051426">
    <property type="protein sequence ID" value="KKK85181.1"/>
    <property type="molecule type" value="Genomic_DNA"/>
</dbReference>
<proteinExistence type="predicted"/>
<gene>
    <name evidence="1" type="ORF">LCGC14_2775860</name>
</gene>
<sequence>MRNGEIYLTEKRGDVRAEESIKGCDENNRN</sequence>